<reference evidence="1" key="3">
    <citation type="submission" date="2025-08" db="UniProtKB">
        <authorList>
            <consortium name="Ensembl"/>
        </authorList>
    </citation>
    <scope>IDENTIFICATION</scope>
</reference>
<protein>
    <submittedName>
        <fullName evidence="1">Uncharacterized protein</fullName>
    </submittedName>
</protein>
<keyword evidence="2" id="KW-1185">Reference proteome</keyword>
<dbReference type="InParanoid" id="H2XKZ5"/>
<name>H2XKZ5_CIOIN</name>
<sequence length="193" mass="21797">MVDLDPDWQTAPEVIGYEIKIPGMMIAMMENGPSSQITKRISNNINDHATAATIKSKLVKIRWLDDFYRKKFMNATSLSISFVMDMFSFKTDRGRITGTIGMTSDDDPTNLYGGRVMRPLNLKRSPSREYAFALDIKTKAILIDCGTSIRSDTNGNFAINDLKHVDVVAYDPEHKLCRHRSFNCRQRAVHCGG</sequence>
<dbReference type="GeneTree" id="ENSGT00730000112280"/>
<proteinExistence type="predicted"/>
<dbReference type="Ensembl" id="ENSCINT00000034500.1">
    <property type="protein sequence ID" value="ENSCINP00000030327.1"/>
    <property type="gene ID" value="ENSCING00000020526.1"/>
</dbReference>
<organism evidence="1 2">
    <name type="scientific">Ciona intestinalis</name>
    <name type="common">Transparent sea squirt</name>
    <name type="synonym">Ascidia intestinalis</name>
    <dbReference type="NCBI Taxonomy" id="7719"/>
    <lineage>
        <taxon>Eukaryota</taxon>
        <taxon>Metazoa</taxon>
        <taxon>Chordata</taxon>
        <taxon>Tunicata</taxon>
        <taxon>Ascidiacea</taxon>
        <taxon>Phlebobranchia</taxon>
        <taxon>Cionidae</taxon>
        <taxon>Ciona</taxon>
    </lineage>
</organism>
<dbReference type="OMA" id="WQIASEV"/>
<dbReference type="AlphaFoldDB" id="H2XKZ5"/>
<evidence type="ECO:0000313" key="2">
    <source>
        <dbReference type="Proteomes" id="UP000008144"/>
    </source>
</evidence>
<accession>H2XKZ5</accession>
<reference evidence="2" key="1">
    <citation type="journal article" date="2002" name="Science">
        <title>The draft genome of Ciona intestinalis: insights into chordate and vertebrate origins.</title>
        <authorList>
            <person name="Dehal P."/>
            <person name="Satou Y."/>
            <person name="Campbell R.K."/>
            <person name="Chapman J."/>
            <person name="Degnan B."/>
            <person name="De Tomaso A."/>
            <person name="Davidson B."/>
            <person name="Di Gregorio A."/>
            <person name="Gelpke M."/>
            <person name="Goodstein D.M."/>
            <person name="Harafuji N."/>
            <person name="Hastings K.E."/>
            <person name="Ho I."/>
            <person name="Hotta K."/>
            <person name="Huang W."/>
            <person name="Kawashima T."/>
            <person name="Lemaire P."/>
            <person name="Martinez D."/>
            <person name="Meinertzhagen I.A."/>
            <person name="Necula S."/>
            <person name="Nonaka M."/>
            <person name="Putnam N."/>
            <person name="Rash S."/>
            <person name="Saiga H."/>
            <person name="Satake M."/>
            <person name="Terry A."/>
            <person name="Yamada L."/>
            <person name="Wang H.G."/>
            <person name="Awazu S."/>
            <person name="Azumi K."/>
            <person name="Boore J."/>
            <person name="Branno M."/>
            <person name="Chin-Bow S."/>
            <person name="DeSantis R."/>
            <person name="Doyle S."/>
            <person name="Francino P."/>
            <person name="Keys D.N."/>
            <person name="Haga S."/>
            <person name="Hayashi H."/>
            <person name="Hino K."/>
            <person name="Imai K.S."/>
            <person name="Inaba K."/>
            <person name="Kano S."/>
            <person name="Kobayashi K."/>
            <person name="Kobayashi M."/>
            <person name="Lee B.I."/>
            <person name="Makabe K.W."/>
            <person name="Manohar C."/>
            <person name="Matassi G."/>
            <person name="Medina M."/>
            <person name="Mochizuki Y."/>
            <person name="Mount S."/>
            <person name="Morishita T."/>
            <person name="Miura S."/>
            <person name="Nakayama A."/>
            <person name="Nishizaka S."/>
            <person name="Nomoto H."/>
            <person name="Ohta F."/>
            <person name="Oishi K."/>
            <person name="Rigoutsos I."/>
            <person name="Sano M."/>
            <person name="Sasaki A."/>
            <person name="Sasakura Y."/>
            <person name="Shoguchi E."/>
            <person name="Shin-i T."/>
            <person name="Spagnuolo A."/>
            <person name="Stainier D."/>
            <person name="Suzuki M.M."/>
            <person name="Tassy O."/>
            <person name="Takatori N."/>
            <person name="Tokuoka M."/>
            <person name="Yagi K."/>
            <person name="Yoshizaki F."/>
            <person name="Wada S."/>
            <person name="Zhang C."/>
            <person name="Hyatt P.D."/>
            <person name="Larimer F."/>
            <person name="Detter C."/>
            <person name="Doggett N."/>
            <person name="Glavina T."/>
            <person name="Hawkins T."/>
            <person name="Richardson P."/>
            <person name="Lucas S."/>
            <person name="Kohara Y."/>
            <person name="Levine M."/>
            <person name="Satoh N."/>
            <person name="Rokhsar D.S."/>
        </authorList>
    </citation>
    <scope>NUCLEOTIDE SEQUENCE [LARGE SCALE GENOMIC DNA]</scope>
</reference>
<dbReference type="Proteomes" id="UP000008144">
    <property type="component" value="Chromosome 3"/>
</dbReference>
<reference evidence="1" key="4">
    <citation type="submission" date="2025-09" db="UniProtKB">
        <authorList>
            <consortium name="Ensembl"/>
        </authorList>
    </citation>
    <scope>IDENTIFICATION</scope>
</reference>
<evidence type="ECO:0000313" key="1">
    <source>
        <dbReference type="Ensembl" id="ENSCINP00000030327.1"/>
    </source>
</evidence>
<dbReference type="EMBL" id="EAAA01001804">
    <property type="status" value="NOT_ANNOTATED_CDS"/>
    <property type="molecule type" value="Genomic_DNA"/>
</dbReference>
<dbReference type="HOGENOM" id="CLU_1411701_0_0_1"/>
<reference evidence="1" key="2">
    <citation type="journal article" date="2008" name="Genome Biol.">
        <title>Improved genome assembly and evidence-based global gene model set for the chordate Ciona intestinalis: new insight into intron and operon populations.</title>
        <authorList>
            <person name="Satou Y."/>
            <person name="Mineta K."/>
            <person name="Ogasawara M."/>
            <person name="Sasakura Y."/>
            <person name="Shoguchi E."/>
            <person name="Ueno K."/>
            <person name="Yamada L."/>
            <person name="Matsumoto J."/>
            <person name="Wasserscheid J."/>
            <person name="Dewar K."/>
            <person name="Wiley G.B."/>
            <person name="Macmil S.L."/>
            <person name="Roe B.A."/>
            <person name="Zeller R.W."/>
            <person name="Hastings K.E."/>
            <person name="Lemaire P."/>
            <person name="Lindquist E."/>
            <person name="Endo T."/>
            <person name="Hotta K."/>
            <person name="Inaba K."/>
        </authorList>
    </citation>
    <scope>NUCLEOTIDE SEQUENCE [LARGE SCALE GENOMIC DNA]</scope>
    <source>
        <strain evidence="1">wild type</strain>
    </source>
</reference>